<dbReference type="EMBL" id="MU003557">
    <property type="protein sequence ID" value="KAF2462921.1"/>
    <property type="molecule type" value="Genomic_DNA"/>
</dbReference>
<comment type="caution">
    <text evidence="1">The sequence shown here is derived from an EMBL/GenBank/DDBJ whole genome shotgun (WGS) entry which is preliminary data.</text>
</comment>
<evidence type="ECO:0000313" key="2">
    <source>
        <dbReference type="Proteomes" id="UP000799755"/>
    </source>
</evidence>
<sequence>YEQVKKQSEEAAWLLKLWGYLDHGELWYGLVANATRLPEGINTPVWLLSIAEDELEYADAVRILSRYSLVDRREDTNTHSMHSVLHQWCGQLAEGKEQQRALGRIAVEIVASHVPSEDEQDFYRKRKRLLQHAIGVSRWLIKTNLVEEEETGVGMIQGPTYYNLGYLLAEEDRQKAEKMYQRALQGYEKAWGP</sequence>
<name>A0ACB6Q9U5_9PLEO</name>
<dbReference type="Proteomes" id="UP000799755">
    <property type="component" value="Unassembled WGS sequence"/>
</dbReference>
<accession>A0ACB6Q9U5</accession>
<feature type="non-terminal residue" evidence="1">
    <location>
        <position position="193"/>
    </location>
</feature>
<feature type="non-terminal residue" evidence="1">
    <location>
        <position position="1"/>
    </location>
</feature>
<gene>
    <name evidence="1" type="ORF">BDR25DRAFT_198200</name>
</gene>
<protein>
    <submittedName>
        <fullName evidence="1">Uncharacterized protein</fullName>
    </submittedName>
</protein>
<organism evidence="1 2">
    <name type="scientific">Lindgomyces ingoldianus</name>
    <dbReference type="NCBI Taxonomy" id="673940"/>
    <lineage>
        <taxon>Eukaryota</taxon>
        <taxon>Fungi</taxon>
        <taxon>Dikarya</taxon>
        <taxon>Ascomycota</taxon>
        <taxon>Pezizomycotina</taxon>
        <taxon>Dothideomycetes</taxon>
        <taxon>Pleosporomycetidae</taxon>
        <taxon>Pleosporales</taxon>
        <taxon>Lindgomycetaceae</taxon>
        <taxon>Lindgomyces</taxon>
    </lineage>
</organism>
<proteinExistence type="predicted"/>
<reference evidence="1" key="1">
    <citation type="journal article" date="2020" name="Stud. Mycol.">
        <title>101 Dothideomycetes genomes: a test case for predicting lifestyles and emergence of pathogens.</title>
        <authorList>
            <person name="Haridas S."/>
            <person name="Albert R."/>
            <person name="Binder M."/>
            <person name="Bloem J."/>
            <person name="Labutti K."/>
            <person name="Salamov A."/>
            <person name="Andreopoulos B."/>
            <person name="Baker S."/>
            <person name="Barry K."/>
            <person name="Bills G."/>
            <person name="Bluhm B."/>
            <person name="Cannon C."/>
            <person name="Castanera R."/>
            <person name="Culley D."/>
            <person name="Daum C."/>
            <person name="Ezra D."/>
            <person name="Gonzalez J."/>
            <person name="Henrissat B."/>
            <person name="Kuo A."/>
            <person name="Liang C."/>
            <person name="Lipzen A."/>
            <person name="Lutzoni F."/>
            <person name="Magnuson J."/>
            <person name="Mondo S."/>
            <person name="Nolan M."/>
            <person name="Ohm R."/>
            <person name="Pangilinan J."/>
            <person name="Park H.-J."/>
            <person name="Ramirez L."/>
            <person name="Alfaro M."/>
            <person name="Sun H."/>
            <person name="Tritt A."/>
            <person name="Yoshinaga Y."/>
            <person name="Zwiers L.-H."/>
            <person name="Turgeon B."/>
            <person name="Goodwin S."/>
            <person name="Spatafora J."/>
            <person name="Crous P."/>
            <person name="Grigoriev I."/>
        </authorList>
    </citation>
    <scope>NUCLEOTIDE SEQUENCE</scope>
    <source>
        <strain evidence="1">ATCC 200398</strain>
    </source>
</reference>
<evidence type="ECO:0000313" key="1">
    <source>
        <dbReference type="EMBL" id="KAF2462921.1"/>
    </source>
</evidence>
<keyword evidence="2" id="KW-1185">Reference proteome</keyword>